<protein>
    <submittedName>
        <fullName evidence="3">Serine/arginine repetitive matrix protein 2-like isoform X2</fullName>
    </submittedName>
</protein>
<evidence type="ECO:0000313" key="2">
    <source>
        <dbReference type="Proteomes" id="UP000515158"/>
    </source>
</evidence>
<organism evidence="3">
    <name type="scientific">Thrips palmi</name>
    <name type="common">Melon thrips</name>
    <dbReference type="NCBI Taxonomy" id="161013"/>
    <lineage>
        <taxon>Eukaryota</taxon>
        <taxon>Metazoa</taxon>
        <taxon>Ecdysozoa</taxon>
        <taxon>Arthropoda</taxon>
        <taxon>Hexapoda</taxon>
        <taxon>Insecta</taxon>
        <taxon>Pterygota</taxon>
        <taxon>Neoptera</taxon>
        <taxon>Paraneoptera</taxon>
        <taxon>Thysanoptera</taxon>
        <taxon>Terebrantia</taxon>
        <taxon>Thripoidea</taxon>
        <taxon>Thripidae</taxon>
        <taxon>Thrips</taxon>
    </lineage>
</organism>
<evidence type="ECO:0000256" key="1">
    <source>
        <dbReference type="SAM" id="MobiDB-lite"/>
    </source>
</evidence>
<feature type="compositionally biased region" description="Low complexity" evidence="1">
    <location>
        <begin position="335"/>
        <end position="344"/>
    </location>
</feature>
<feature type="compositionally biased region" description="Low complexity" evidence="1">
    <location>
        <begin position="1"/>
        <end position="18"/>
    </location>
</feature>
<feature type="compositionally biased region" description="Low complexity" evidence="1">
    <location>
        <begin position="162"/>
        <end position="173"/>
    </location>
</feature>
<gene>
    <name evidence="3" type="primary">LOC117653554</name>
</gene>
<feature type="compositionally biased region" description="Polar residues" evidence="1">
    <location>
        <begin position="178"/>
        <end position="188"/>
    </location>
</feature>
<name>A0A6P9AD31_THRPL</name>
<feature type="compositionally biased region" description="Low complexity" evidence="1">
    <location>
        <begin position="296"/>
        <end position="323"/>
    </location>
</feature>
<feature type="compositionally biased region" description="Polar residues" evidence="1">
    <location>
        <begin position="118"/>
        <end position="131"/>
    </location>
</feature>
<feature type="region of interest" description="Disordered" evidence="1">
    <location>
        <begin position="533"/>
        <end position="561"/>
    </location>
</feature>
<feature type="compositionally biased region" description="Low complexity" evidence="1">
    <location>
        <begin position="38"/>
        <end position="71"/>
    </location>
</feature>
<feature type="compositionally biased region" description="Low complexity" evidence="1">
    <location>
        <begin position="399"/>
        <end position="409"/>
    </location>
</feature>
<dbReference type="OrthoDB" id="8197161at2759"/>
<dbReference type="RefSeq" id="XP_034255214.1">
    <property type="nucleotide sequence ID" value="XM_034399323.1"/>
</dbReference>
<proteinExistence type="predicted"/>
<feature type="compositionally biased region" description="Low complexity" evidence="1">
    <location>
        <begin position="83"/>
        <end position="107"/>
    </location>
</feature>
<sequence length="673" mass="72793">MTQRRQTRASASSTTRVAVAKRKSAKENAVAPSARGGSTQTRKSLSSLSKTVKSTASSSLRKKTSSTLLSSKNKKNVAKKIGKPSVKVPVASKSSPAKLSAKSASSDPKQKPGKLLKNVSSGQNLRSSPKKISSAPLNVKPSTPKSAASNVHKSSPRFLKISNVVSLSNSASAKRTVKVSSSKLTASSMKKDTSKQAPSKQTPSKQTRSKPTPSKLAVKPKQAALKKSPQSSPRRTPLKQAALKQPPQSSPKRTPSKPPTLKQSPQPSLRRSLSKLSSLKQSLQSSPRRSLVKQTSLKQSPQSSPRQSSLKQTSLKQSPQSSPRRPPLKQTSLKQSPQSSPRRSPLNRTAMKQSPQSPSRQSSAKQTPTQGTPSKQTPKQQASTCSPNIQSRSSRKRLLPSPAQSPLSPKVRKVRGAVESLEETKLEKVEDECVVVDEVSTGRPSAPGKYGVGQQRNLKSVKDLPTTPELSNSFLRRKWFSLKAQGGFACLRSAVLSPEEVTKEVINHSSVDQQAPANPESDFFTAKLMARLSSSAPEKSSPDPGKSAASSSTNSSLNDSNNRKRWFSLKSRGASSSLRSAILSPEELTAEFMKRTRVDPQTCLTAQSLLKQESRGSYKGVSTEELVNLIQTKQMEKHLESLKPKKEEGASSGAEKTREQQLALQQLNVLRYW</sequence>
<dbReference type="Proteomes" id="UP000515158">
    <property type="component" value="Unplaced"/>
</dbReference>
<accession>A0A6P9AD31</accession>
<feature type="region of interest" description="Disordered" evidence="1">
    <location>
        <begin position="1"/>
        <end position="415"/>
    </location>
</feature>
<dbReference type="AlphaFoldDB" id="A0A6P9AD31"/>
<feature type="region of interest" description="Disordered" evidence="1">
    <location>
        <begin position="640"/>
        <end position="659"/>
    </location>
</feature>
<feature type="compositionally biased region" description="Polar residues" evidence="1">
    <location>
        <begin position="140"/>
        <end position="153"/>
    </location>
</feature>
<feature type="compositionally biased region" description="Basic residues" evidence="1">
    <location>
        <begin position="72"/>
        <end position="82"/>
    </location>
</feature>
<feature type="compositionally biased region" description="Polar residues" evidence="1">
    <location>
        <begin position="364"/>
        <end position="390"/>
    </location>
</feature>
<feature type="compositionally biased region" description="Polar residues" evidence="1">
    <location>
        <begin position="195"/>
        <end position="212"/>
    </location>
</feature>
<feature type="compositionally biased region" description="Low complexity" evidence="1">
    <location>
        <begin position="244"/>
        <end position="289"/>
    </location>
</feature>
<feature type="compositionally biased region" description="Low complexity" evidence="1">
    <location>
        <begin position="353"/>
        <end position="363"/>
    </location>
</feature>
<dbReference type="GeneID" id="117653554"/>
<evidence type="ECO:0000313" key="3">
    <source>
        <dbReference type="RefSeq" id="XP_034255214.1"/>
    </source>
</evidence>
<keyword evidence="2" id="KW-1185">Reference proteome</keyword>
<feature type="compositionally biased region" description="Low complexity" evidence="1">
    <location>
        <begin position="547"/>
        <end position="560"/>
    </location>
</feature>
<feature type="region of interest" description="Disordered" evidence="1">
    <location>
        <begin position="440"/>
        <end position="467"/>
    </location>
</feature>
<reference evidence="3" key="1">
    <citation type="submission" date="2025-08" db="UniProtKB">
        <authorList>
            <consortium name="RefSeq"/>
        </authorList>
    </citation>
    <scope>IDENTIFICATION</scope>
    <source>
        <tissue evidence="3">Total insect</tissue>
    </source>
</reference>